<dbReference type="Pfam" id="PF14317">
    <property type="entry name" value="YcxB"/>
    <property type="match status" value="1"/>
</dbReference>
<feature type="domain" description="YcxB-like C-terminal" evidence="2">
    <location>
        <begin position="94"/>
        <end position="152"/>
    </location>
</feature>
<keyword evidence="4" id="KW-1185">Reference proteome</keyword>
<feature type="transmembrane region" description="Helical" evidence="1">
    <location>
        <begin position="26"/>
        <end position="44"/>
    </location>
</feature>
<dbReference type="OrthoDB" id="1249483at2"/>
<reference evidence="3 4" key="1">
    <citation type="submission" date="2018-05" db="EMBL/GenBank/DDBJ databases">
        <title>Marinifilum breve JC075T sp. nov., a marine bacterium isolated from Yongle Blue Hole in the South China Sea.</title>
        <authorList>
            <person name="Fu T."/>
        </authorList>
    </citation>
    <scope>NUCLEOTIDE SEQUENCE [LARGE SCALE GENOMIC DNA]</scope>
    <source>
        <strain evidence="3 4">JC075</strain>
    </source>
</reference>
<proteinExistence type="predicted"/>
<comment type="caution">
    <text evidence="3">The sequence shown here is derived from an EMBL/GenBank/DDBJ whole genome shotgun (WGS) entry which is preliminary data.</text>
</comment>
<dbReference type="EMBL" id="QFLI01000001">
    <property type="protein sequence ID" value="PXY02765.1"/>
    <property type="molecule type" value="Genomic_DNA"/>
</dbReference>
<sequence>MIIETKIEFKKYVKLMYQLTYKKPSIIFISIVGIFLLVLSIQYFIGINTTTDQPPYVQLFIGLIVLFIPYSVYRSSKRSFKTNSRLQETITYEFTQDKIRIKGESFDSVMDWTKLHKIVEMKDWILLYQNKLTFNLIPKISFGKKIEEFRSLAKGQEGLQTKLKR</sequence>
<dbReference type="InterPro" id="IPR025588">
    <property type="entry name" value="YcxB-like_C"/>
</dbReference>
<accession>A0A2V4A1K3</accession>
<keyword evidence="1" id="KW-1133">Transmembrane helix</keyword>
<protein>
    <recommendedName>
        <fullName evidence="2">YcxB-like C-terminal domain-containing protein</fullName>
    </recommendedName>
</protein>
<keyword evidence="1" id="KW-0472">Membrane</keyword>
<gene>
    <name evidence="3" type="ORF">DF185_01340</name>
</gene>
<evidence type="ECO:0000259" key="2">
    <source>
        <dbReference type="Pfam" id="PF14317"/>
    </source>
</evidence>
<dbReference type="RefSeq" id="WP_110358924.1">
    <property type="nucleotide sequence ID" value="NZ_QFLI01000001.1"/>
</dbReference>
<organism evidence="3 4">
    <name type="scientific">Marinifilum breve</name>
    <dbReference type="NCBI Taxonomy" id="2184082"/>
    <lineage>
        <taxon>Bacteria</taxon>
        <taxon>Pseudomonadati</taxon>
        <taxon>Bacteroidota</taxon>
        <taxon>Bacteroidia</taxon>
        <taxon>Marinilabiliales</taxon>
        <taxon>Marinifilaceae</taxon>
    </lineage>
</organism>
<evidence type="ECO:0000313" key="3">
    <source>
        <dbReference type="EMBL" id="PXY02765.1"/>
    </source>
</evidence>
<name>A0A2V4A1K3_9BACT</name>
<dbReference type="AlphaFoldDB" id="A0A2V4A1K3"/>
<dbReference type="Proteomes" id="UP000248079">
    <property type="component" value="Unassembled WGS sequence"/>
</dbReference>
<keyword evidence="1" id="KW-0812">Transmembrane</keyword>
<evidence type="ECO:0000313" key="4">
    <source>
        <dbReference type="Proteomes" id="UP000248079"/>
    </source>
</evidence>
<feature type="transmembrane region" description="Helical" evidence="1">
    <location>
        <begin position="56"/>
        <end position="73"/>
    </location>
</feature>
<evidence type="ECO:0000256" key="1">
    <source>
        <dbReference type="SAM" id="Phobius"/>
    </source>
</evidence>